<accession>A0A133NMZ6</accession>
<dbReference type="Proteomes" id="UP000070558">
    <property type="component" value="Unassembled WGS sequence"/>
</dbReference>
<protein>
    <submittedName>
        <fullName evidence="1">Uncharacterized protein</fullName>
    </submittedName>
</protein>
<dbReference type="EMBL" id="LRQA01000049">
    <property type="protein sequence ID" value="KXA17658.1"/>
    <property type="molecule type" value="Genomic_DNA"/>
</dbReference>
<proteinExistence type="predicted"/>
<sequence length="42" mass="5057">MRSCFPRFVPRHAVNQVQNTTVINLDSWKNERKRKSENVNQK</sequence>
<organism evidence="1 2">
    <name type="scientific">Gardnerella vaginalis</name>
    <dbReference type="NCBI Taxonomy" id="2702"/>
    <lineage>
        <taxon>Bacteria</taxon>
        <taxon>Bacillati</taxon>
        <taxon>Actinomycetota</taxon>
        <taxon>Actinomycetes</taxon>
        <taxon>Bifidobacteriales</taxon>
        <taxon>Bifidobacteriaceae</taxon>
        <taxon>Gardnerella</taxon>
    </lineage>
</organism>
<gene>
    <name evidence="1" type="ORF">HMPREF3216_01072</name>
</gene>
<evidence type="ECO:0000313" key="2">
    <source>
        <dbReference type="Proteomes" id="UP000070558"/>
    </source>
</evidence>
<name>A0A133NMZ6_GARVA</name>
<evidence type="ECO:0000313" key="1">
    <source>
        <dbReference type="EMBL" id="KXA17658.1"/>
    </source>
</evidence>
<comment type="caution">
    <text evidence="1">The sequence shown here is derived from an EMBL/GenBank/DDBJ whole genome shotgun (WGS) entry which is preliminary data.</text>
</comment>
<dbReference type="AlphaFoldDB" id="A0A133NMZ6"/>
<reference evidence="1 2" key="1">
    <citation type="submission" date="2016-01" db="EMBL/GenBank/DDBJ databases">
        <authorList>
            <person name="Oliw E.H."/>
        </authorList>
    </citation>
    <scope>NUCLEOTIDE SEQUENCE [LARGE SCALE GENOMIC DNA]</scope>
    <source>
        <strain evidence="1 2">GED7760B</strain>
    </source>
</reference>